<keyword evidence="4" id="KW-1185">Reference proteome</keyword>
<accession>A0A920BSM8</accession>
<dbReference type="Pfam" id="PF07454">
    <property type="entry name" value="SpoIIP"/>
    <property type="match status" value="1"/>
</dbReference>
<evidence type="ECO:0000256" key="1">
    <source>
        <dbReference type="SAM" id="MobiDB-lite"/>
    </source>
</evidence>
<name>A0A920BSM8_9BACI</name>
<protein>
    <submittedName>
        <fullName evidence="3">Stage II sporulation protein P</fullName>
    </submittedName>
</protein>
<dbReference type="Proteomes" id="UP000682111">
    <property type="component" value="Unassembled WGS sequence"/>
</dbReference>
<sequence length="402" mass="44635">MKYNRSSSFVVTVQGTSVFQFVLVVMLLLLLIFSVSGLITSLKPEYQIKSSSINSATGHLTGEVLYRLLGTENHAFGQVLPKDESTPSLTSLVFKVSTNVSLDDPRSLLGRELPGFSIFDGELVIAGEGINYTHLPIESPPPPEALQKENEAAIKDIEELDDLDNGDEEAPPPAQTTGDRKMVYLYFTHTRESFLPHLEGVTDPNRAHHSKINVTRIGDHLQKQLERYGIGTVVDKTDIMTNLSEKGLSYGRSYDESRKVVEAAVTSNRDLTYLIDIHRDSQRKDKTTIEINGKSYAQLMFVLGAENPNYEKNLRLAEELHKKLNKKYPGISKGVSKKQGAGTNGKFNQDLSENAMLVEFGGVDNTFEELNRSADAFAAAFSEVFWQAESVNFPVDEPANEQ</sequence>
<evidence type="ECO:0000313" key="3">
    <source>
        <dbReference type="EMBL" id="GIN60397.1"/>
    </source>
</evidence>
<feature type="transmembrane region" description="Helical" evidence="2">
    <location>
        <begin position="20"/>
        <end position="42"/>
    </location>
</feature>
<dbReference type="OrthoDB" id="1633470at2"/>
<dbReference type="EMBL" id="BORC01000001">
    <property type="protein sequence ID" value="GIN60397.1"/>
    <property type="molecule type" value="Genomic_DNA"/>
</dbReference>
<dbReference type="InterPro" id="IPR010897">
    <property type="entry name" value="Spore_II_P"/>
</dbReference>
<keyword evidence="2" id="KW-0812">Transmembrane</keyword>
<keyword evidence="2" id="KW-1133">Transmembrane helix</keyword>
<organism evidence="3 4">
    <name type="scientific">Robertmurraya siralis</name>
    <dbReference type="NCBI Taxonomy" id="77777"/>
    <lineage>
        <taxon>Bacteria</taxon>
        <taxon>Bacillati</taxon>
        <taxon>Bacillota</taxon>
        <taxon>Bacilli</taxon>
        <taxon>Bacillales</taxon>
        <taxon>Bacillaceae</taxon>
        <taxon>Robertmurraya</taxon>
    </lineage>
</organism>
<evidence type="ECO:0000256" key="2">
    <source>
        <dbReference type="SAM" id="Phobius"/>
    </source>
</evidence>
<proteinExistence type="predicted"/>
<evidence type="ECO:0000313" key="4">
    <source>
        <dbReference type="Proteomes" id="UP000682111"/>
    </source>
</evidence>
<dbReference type="SUPFAM" id="SSF53187">
    <property type="entry name" value="Zn-dependent exopeptidases"/>
    <property type="match status" value="1"/>
</dbReference>
<keyword evidence="2" id="KW-0472">Membrane</keyword>
<comment type="caution">
    <text evidence="3">The sequence shown here is derived from an EMBL/GenBank/DDBJ whole genome shotgun (WGS) entry which is preliminary data.</text>
</comment>
<dbReference type="Gene3D" id="3.40.630.40">
    <property type="entry name" value="Zn-dependent exopeptidases"/>
    <property type="match status" value="1"/>
</dbReference>
<dbReference type="RefSeq" id="WP_095306881.1">
    <property type="nucleotide sequence ID" value="NZ_BORC01000001.1"/>
</dbReference>
<feature type="compositionally biased region" description="Acidic residues" evidence="1">
    <location>
        <begin position="159"/>
        <end position="170"/>
    </location>
</feature>
<reference evidence="3" key="1">
    <citation type="submission" date="2021-03" db="EMBL/GenBank/DDBJ databases">
        <title>Antimicrobial resistance genes in bacteria isolated from Japanese honey, and their potential for conferring macrolide and lincosamide resistance in the American foulbrood pathogen Paenibacillus larvae.</title>
        <authorList>
            <person name="Okamoto M."/>
            <person name="Kumagai M."/>
            <person name="Kanamori H."/>
            <person name="Takamatsu D."/>
        </authorList>
    </citation>
    <scope>NUCLEOTIDE SEQUENCE</scope>
    <source>
        <strain evidence="3">J27TS8</strain>
    </source>
</reference>
<dbReference type="AlphaFoldDB" id="A0A920BSM8"/>
<dbReference type="NCBIfam" id="TIGR02867">
    <property type="entry name" value="spore_II_P"/>
    <property type="match status" value="1"/>
</dbReference>
<gene>
    <name evidence="3" type="primary">spoIIP</name>
    <name evidence="3" type="ORF">J27TS8_03900</name>
</gene>
<feature type="region of interest" description="Disordered" evidence="1">
    <location>
        <begin position="159"/>
        <end position="178"/>
    </location>
</feature>